<dbReference type="Pfam" id="PF03645">
    <property type="entry name" value="Tctex-1"/>
    <property type="match status" value="1"/>
</dbReference>
<sequence length="122" mass="14330">MDYKYLNQHLMKPRPGTKFLKNDVEKMIEKVCQEKVGNRAYIFDEVQPLIKDLCAEIQQRVLALGYDRYKLVSQITVMEAANQGIRIASRCLWDSEVDNYAEFTYSTPNMHVNVLVFGLYWE</sequence>
<proteinExistence type="inferred from homology"/>
<protein>
    <recommendedName>
        <fullName evidence="4">Dynein light chain</fullName>
    </recommendedName>
</protein>
<dbReference type="OMA" id="WAKVISN"/>
<name>A0A0S4IQE7_BODSA</name>
<keyword evidence="3" id="KW-1185">Reference proteome</keyword>
<evidence type="ECO:0000313" key="3">
    <source>
        <dbReference type="Proteomes" id="UP000051952"/>
    </source>
</evidence>
<dbReference type="GO" id="GO:0007018">
    <property type="term" value="P:microtubule-based movement"/>
    <property type="evidence" value="ECO:0007669"/>
    <property type="project" value="TreeGrafter"/>
</dbReference>
<evidence type="ECO:0000256" key="1">
    <source>
        <dbReference type="ARBA" id="ARBA00005361"/>
    </source>
</evidence>
<dbReference type="FunFam" id="3.30.1140.40:FF:000003">
    <property type="entry name" value="tctex1 domain-containing protein 2"/>
    <property type="match status" value="1"/>
</dbReference>
<dbReference type="GO" id="GO:0045505">
    <property type="term" value="F:dynein intermediate chain binding"/>
    <property type="evidence" value="ECO:0007669"/>
    <property type="project" value="TreeGrafter"/>
</dbReference>
<dbReference type="CDD" id="cd21451">
    <property type="entry name" value="DLC-like_TCTEX1D"/>
    <property type="match status" value="1"/>
</dbReference>
<dbReference type="InterPro" id="IPR005334">
    <property type="entry name" value="Tctex-1-like"/>
</dbReference>
<organism evidence="2 3">
    <name type="scientific">Bodo saltans</name>
    <name type="common">Flagellated protozoan</name>
    <dbReference type="NCBI Taxonomy" id="75058"/>
    <lineage>
        <taxon>Eukaryota</taxon>
        <taxon>Discoba</taxon>
        <taxon>Euglenozoa</taxon>
        <taxon>Kinetoplastea</taxon>
        <taxon>Metakinetoplastina</taxon>
        <taxon>Eubodonida</taxon>
        <taxon>Bodonidae</taxon>
        <taxon>Bodo</taxon>
    </lineage>
</organism>
<dbReference type="OrthoDB" id="10260741at2759"/>
<dbReference type="AlphaFoldDB" id="A0A0S4IQE7"/>
<dbReference type="GO" id="GO:0005737">
    <property type="term" value="C:cytoplasm"/>
    <property type="evidence" value="ECO:0007669"/>
    <property type="project" value="TreeGrafter"/>
</dbReference>
<gene>
    <name evidence="2" type="ORF">BSAL_59360</name>
</gene>
<comment type="similarity">
    <text evidence="1">Belongs to the dynein light chain Tctex-type family.</text>
</comment>
<dbReference type="InterPro" id="IPR038586">
    <property type="entry name" value="Tctex-1-like_sf"/>
</dbReference>
<dbReference type="GO" id="GO:0005868">
    <property type="term" value="C:cytoplasmic dynein complex"/>
    <property type="evidence" value="ECO:0007669"/>
    <property type="project" value="TreeGrafter"/>
</dbReference>
<dbReference type="PANTHER" id="PTHR21255">
    <property type="entry name" value="T-COMPLEX-ASSOCIATED-TESTIS-EXPRESSED 1/ DYNEIN LIGHT CHAIN"/>
    <property type="match status" value="1"/>
</dbReference>
<evidence type="ECO:0000313" key="2">
    <source>
        <dbReference type="EMBL" id="CUF12617.1"/>
    </source>
</evidence>
<dbReference type="Proteomes" id="UP000051952">
    <property type="component" value="Unassembled WGS sequence"/>
</dbReference>
<dbReference type="VEuPathDB" id="TriTrypDB:BSAL_59360"/>
<reference evidence="3" key="1">
    <citation type="submission" date="2015-09" db="EMBL/GenBank/DDBJ databases">
        <authorList>
            <consortium name="Pathogen Informatics"/>
        </authorList>
    </citation>
    <scope>NUCLEOTIDE SEQUENCE [LARGE SCALE GENOMIC DNA]</scope>
    <source>
        <strain evidence="3">Lake Konstanz</strain>
    </source>
</reference>
<dbReference type="Gene3D" id="3.30.1140.40">
    <property type="entry name" value="Tctex-1"/>
    <property type="match status" value="1"/>
</dbReference>
<accession>A0A0S4IQE7</accession>
<dbReference type="PANTHER" id="PTHR21255:SF7">
    <property type="entry name" value="DYNEIN LIGHT CHAIN TCTEX-TYPE PROTEIN 2B"/>
    <property type="match status" value="1"/>
</dbReference>
<evidence type="ECO:0008006" key="4">
    <source>
        <dbReference type="Google" id="ProtNLM"/>
    </source>
</evidence>
<dbReference type="EMBL" id="CYKH01000243">
    <property type="protein sequence ID" value="CUF12617.1"/>
    <property type="molecule type" value="Genomic_DNA"/>
</dbReference>